<dbReference type="STRING" id="370622.LA66_11030"/>
<keyword evidence="1" id="KW-0812">Transmembrane</keyword>
<dbReference type="Proteomes" id="UP000030826">
    <property type="component" value="Unassembled WGS sequence"/>
</dbReference>
<keyword evidence="1" id="KW-1133">Transmembrane helix</keyword>
<proteinExistence type="predicted"/>
<comment type="caution">
    <text evidence="2">The sequence shown here is derived from an EMBL/GenBank/DDBJ whole genome shotgun (WGS) entry which is preliminary data.</text>
</comment>
<evidence type="ECO:0000313" key="2">
    <source>
        <dbReference type="EMBL" id="KHJ55059.1"/>
    </source>
</evidence>
<gene>
    <name evidence="2" type="ORF">LA66_11030</name>
</gene>
<sequence>MVNYPDGLHSGHASPRSALHRHASPISILLLAVFLGAGLTGWMGGRMPPPLVTEGPVARMAVSAPSIVRSGLFFEVTIDVTAERDIEDVVIAVEPDLWSRQTQNSMIPAAADETYGDGGFRYSYGPLDAGASLHVKADFQINPDLMWGTSGVVRLYDGQRELLRQPLELKVWP</sequence>
<organism evidence="2 3">
    <name type="scientific">Aureimonas altamirensis</name>
    <dbReference type="NCBI Taxonomy" id="370622"/>
    <lineage>
        <taxon>Bacteria</taxon>
        <taxon>Pseudomonadati</taxon>
        <taxon>Pseudomonadota</taxon>
        <taxon>Alphaproteobacteria</taxon>
        <taxon>Hyphomicrobiales</taxon>
        <taxon>Aurantimonadaceae</taxon>
        <taxon>Aureimonas</taxon>
    </lineage>
</organism>
<protein>
    <submittedName>
        <fullName evidence="2">Uncharacterized protein</fullName>
    </submittedName>
</protein>
<reference evidence="2 3" key="1">
    <citation type="submission" date="2014-09" db="EMBL/GenBank/DDBJ databases">
        <title>Isolation and characterization of Aurantimonas altamirensis ON-56566 from clinical sample following a dog bite.</title>
        <authorList>
            <person name="Eshaghi A."/>
            <person name="Li A."/>
            <person name="Shahinas D."/>
            <person name="Bahn P."/>
            <person name="Kus J.V."/>
            <person name="Patel S.N."/>
        </authorList>
    </citation>
    <scope>NUCLEOTIDE SEQUENCE [LARGE SCALE GENOMIC DNA]</scope>
    <source>
        <strain evidence="2 3">ON-56566</strain>
    </source>
</reference>
<feature type="transmembrane region" description="Helical" evidence="1">
    <location>
        <begin position="23"/>
        <end position="42"/>
    </location>
</feature>
<keyword evidence="1" id="KW-0472">Membrane</keyword>
<dbReference type="AlphaFoldDB" id="A0A0B1Q3U4"/>
<evidence type="ECO:0000256" key="1">
    <source>
        <dbReference type="SAM" id="Phobius"/>
    </source>
</evidence>
<name>A0A0B1Q3U4_9HYPH</name>
<accession>A0A0B1Q3U4</accession>
<dbReference type="EMBL" id="JRFJ01000002">
    <property type="protein sequence ID" value="KHJ55059.1"/>
    <property type="molecule type" value="Genomic_DNA"/>
</dbReference>
<evidence type="ECO:0000313" key="3">
    <source>
        <dbReference type="Proteomes" id="UP000030826"/>
    </source>
</evidence>